<evidence type="ECO:0000313" key="4">
    <source>
        <dbReference type="Proteomes" id="UP000315522"/>
    </source>
</evidence>
<dbReference type="InterPro" id="IPR018244">
    <property type="entry name" value="Allrgn_V5/Tpx1_CS"/>
</dbReference>
<dbReference type="SUPFAM" id="SSF55797">
    <property type="entry name" value="PR-1-like"/>
    <property type="match status" value="1"/>
</dbReference>
<keyword evidence="4" id="KW-1185">Reference proteome</keyword>
<protein>
    <submittedName>
        <fullName evidence="3">Golgi-associated plant pathogenesis-related protein</fullName>
    </submittedName>
</protein>
<name>A0A559M873_9HELO</name>
<comment type="caution">
    <text evidence="3">The sequence shown here is derived from an EMBL/GenBank/DDBJ whole genome shotgun (WGS) entry which is preliminary data.</text>
</comment>
<feature type="domain" description="SCP" evidence="2">
    <location>
        <begin position="42"/>
        <end position="181"/>
    </location>
</feature>
<accession>A0A559M873</accession>
<gene>
    <name evidence="3" type="primary">Glipr2</name>
    <name evidence="3" type="ORF">LAWI1_G004928</name>
</gene>
<dbReference type="InterPro" id="IPR035940">
    <property type="entry name" value="CAP_sf"/>
</dbReference>
<dbReference type="InterPro" id="IPR001283">
    <property type="entry name" value="CRISP-related"/>
</dbReference>
<organism evidence="3 4">
    <name type="scientific">Lachnellula willkommii</name>
    <dbReference type="NCBI Taxonomy" id="215461"/>
    <lineage>
        <taxon>Eukaryota</taxon>
        <taxon>Fungi</taxon>
        <taxon>Dikarya</taxon>
        <taxon>Ascomycota</taxon>
        <taxon>Pezizomycotina</taxon>
        <taxon>Leotiomycetes</taxon>
        <taxon>Helotiales</taxon>
        <taxon>Lachnaceae</taxon>
        <taxon>Lachnellula</taxon>
    </lineage>
</organism>
<dbReference type="Proteomes" id="UP000315522">
    <property type="component" value="Unassembled WGS sequence"/>
</dbReference>
<dbReference type="PRINTS" id="PR00837">
    <property type="entry name" value="V5TPXLIKE"/>
</dbReference>
<dbReference type="AlphaFoldDB" id="A0A559M873"/>
<evidence type="ECO:0000259" key="2">
    <source>
        <dbReference type="SMART" id="SM00198"/>
    </source>
</evidence>
<reference evidence="3 4" key="1">
    <citation type="submission" date="2018-05" db="EMBL/GenBank/DDBJ databases">
        <title>Genome sequencing and assembly of the regulated plant pathogen Lachnellula willkommii and related sister species for the development of diagnostic species identification markers.</title>
        <authorList>
            <person name="Giroux E."/>
            <person name="Bilodeau G."/>
        </authorList>
    </citation>
    <scope>NUCLEOTIDE SEQUENCE [LARGE SCALE GENOMIC DNA]</scope>
    <source>
        <strain evidence="3 4">CBS 172.35</strain>
    </source>
</reference>
<dbReference type="PROSITE" id="PS01009">
    <property type="entry name" value="CRISP_1"/>
    <property type="match status" value="1"/>
</dbReference>
<feature type="region of interest" description="Disordered" evidence="1">
    <location>
        <begin position="14"/>
        <end position="42"/>
    </location>
</feature>
<dbReference type="EMBL" id="QGML01001382">
    <property type="protein sequence ID" value="TVY89164.1"/>
    <property type="molecule type" value="Genomic_DNA"/>
</dbReference>
<dbReference type="Pfam" id="PF00188">
    <property type="entry name" value="CAP"/>
    <property type="match status" value="1"/>
</dbReference>
<dbReference type="PANTHER" id="PTHR10334">
    <property type="entry name" value="CYSTEINE-RICH SECRETORY PROTEIN-RELATED"/>
    <property type="match status" value="1"/>
</dbReference>
<feature type="compositionally biased region" description="Polar residues" evidence="1">
    <location>
        <begin position="17"/>
        <end position="30"/>
    </location>
</feature>
<dbReference type="InterPro" id="IPR014044">
    <property type="entry name" value="CAP_dom"/>
</dbReference>
<evidence type="ECO:0000313" key="3">
    <source>
        <dbReference type="EMBL" id="TVY89164.1"/>
    </source>
</evidence>
<sequence length="187" mass="20474">MARDIKSVLKAGIHSLLSPSPTQPHTSTAIHSPHHHSQTHEQEIHNALAAHNSARRAARGVKRPDLKWSKDLEAHAQQWADHLAASGEFRHEGRRGEGENLYTRTSEPYTRKSFRHAVGVWVAERGAYSGQVIGGVNLGLYGHYTQVIWPGTTHVGMASAVGWDGRQVVVARYAPCGNVVGMDAFHG</sequence>
<proteinExistence type="predicted"/>
<evidence type="ECO:0000256" key="1">
    <source>
        <dbReference type="SAM" id="MobiDB-lite"/>
    </source>
</evidence>
<dbReference type="Gene3D" id="3.40.33.10">
    <property type="entry name" value="CAP"/>
    <property type="match status" value="1"/>
</dbReference>
<dbReference type="SMART" id="SM00198">
    <property type="entry name" value="SCP"/>
    <property type="match status" value="1"/>
</dbReference>
<dbReference type="GO" id="GO:0005576">
    <property type="term" value="C:extracellular region"/>
    <property type="evidence" value="ECO:0007669"/>
    <property type="project" value="InterPro"/>
</dbReference>